<dbReference type="InterPro" id="IPR025272">
    <property type="entry name" value="SocA_Panacea"/>
</dbReference>
<dbReference type="Proteomes" id="UP001221642">
    <property type="component" value="Chromosome"/>
</dbReference>
<evidence type="ECO:0000313" key="3">
    <source>
        <dbReference type="Proteomes" id="UP001221642"/>
    </source>
</evidence>
<gene>
    <name evidence="2" type="ORF">P0D81_09640</name>
</gene>
<dbReference type="AlphaFoldDB" id="A0ABD7XA15"/>
<dbReference type="RefSeq" id="WP_002400022.1">
    <property type="nucleotide sequence ID" value="NZ_AP031218.1"/>
</dbReference>
<feature type="domain" description="Antitoxin SocA-like Panacea" evidence="1">
    <location>
        <begin position="114"/>
        <end position="224"/>
    </location>
</feature>
<organism evidence="2 3">
    <name type="scientific">Enterococcus faecalis</name>
    <name type="common">Streptococcus faecalis</name>
    <dbReference type="NCBI Taxonomy" id="1351"/>
    <lineage>
        <taxon>Bacteria</taxon>
        <taxon>Bacillati</taxon>
        <taxon>Bacillota</taxon>
        <taxon>Bacilli</taxon>
        <taxon>Lactobacillales</taxon>
        <taxon>Enterococcaceae</taxon>
        <taxon>Enterococcus</taxon>
    </lineage>
</organism>
<dbReference type="EMBL" id="CP119159">
    <property type="protein sequence ID" value="WEH21335.1"/>
    <property type="molecule type" value="Genomic_DNA"/>
</dbReference>
<evidence type="ECO:0000259" key="1">
    <source>
        <dbReference type="Pfam" id="PF13274"/>
    </source>
</evidence>
<protein>
    <submittedName>
        <fullName evidence="2">DUF4065 domain-containing protein</fullName>
    </submittedName>
</protein>
<proteinExistence type="predicted"/>
<evidence type="ECO:0000313" key="2">
    <source>
        <dbReference type="EMBL" id="WEH21335.1"/>
    </source>
</evidence>
<reference evidence="2 3" key="1">
    <citation type="submission" date="2023-02" db="EMBL/GenBank/DDBJ databases">
        <title>Results of the 2020 Genomic Proficiency Test for the network of European Union Reference Laboratory for Antimicrobial Resistance assessing whole genome sequencing capacities.</title>
        <authorList>
            <person name="Hoffmann M."/>
            <person name="Luo Y."/>
            <person name="Sorensen L.H."/>
            <person name="Pedersen S.K."/>
            <person name="Hendriksen R.S."/>
        </authorList>
    </citation>
    <scope>NUCLEOTIDE SEQUENCE [LARGE SCALE GENOMIC DNA]</scope>
    <source>
        <strain evidence="2 3">GENOMIC22-006</strain>
    </source>
</reference>
<dbReference type="Pfam" id="PF13274">
    <property type="entry name" value="SocA_Panacea"/>
    <property type="match status" value="1"/>
</dbReference>
<name>A0ABD7XA15_ENTFL</name>
<sequence length="254" mass="29244">MMAYHFIAIANYYTGGFRIGWHYASNDNLDKAVIQDFLSESNKRFSNSEYGVHKLLTNSISWDSVVEKDSFFKDVIVIEEKEAFFDMLESDKKIDVMDIAKFFLSFGSLTNLKLQKLIYFSYATHLVRTGKKLFDEPIVAFKYGPVVKDVYHIYKDFGRESINIEDDGPKFHISEFSIPVSLAKIALNESSSEILLTLTEVIESYWDKTASKLVNISHVAGGPWDHAYKDGKHDVIITDELIKKYHYKEKTQVC</sequence>
<accession>A0ABD7XA15</accession>